<keyword evidence="5" id="KW-1185">Reference proteome</keyword>
<feature type="compositionally biased region" description="Polar residues" evidence="2">
    <location>
        <begin position="64"/>
        <end position="73"/>
    </location>
</feature>
<feature type="compositionally biased region" description="Polar residues" evidence="2">
    <location>
        <begin position="295"/>
        <end position="305"/>
    </location>
</feature>
<feature type="region of interest" description="Disordered" evidence="2">
    <location>
        <begin position="64"/>
        <end position="88"/>
    </location>
</feature>
<gene>
    <name evidence="4" type="ORF">Tco_0991918</name>
</gene>
<dbReference type="PROSITE" id="PS50158">
    <property type="entry name" value="ZF_CCHC"/>
    <property type="match status" value="1"/>
</dbReference>
<evidence type="ECO:0000256" key="2">
    <source>
        <dbReference type="SAM" id="MobiDB-lite"/>
    </source>
</evidence>
<comment type="caution">
    <text evidence="4">The sequence shown here is derived from an EMBL/GenBank/DDBJ whole genome shotgun (WGS) entry which is preliminary data.</text>
</comment>
<proteinExistence type="predicted"/>
<dbReference type="InterPro" id="IPR001878">
    <property type="entry name" value="Znf_CCHC"/>
</dbReference>
<accession>A0ABQ5F0Y7</accession>
<dbReference type="EMBL" id="BQNB010016883">
    <property type="protein sequence ID" value="GJT56864.1"/>
    <property type="molecule type" value="Genomic_DNA"/>
</dbReference>
<sequence length="468" mass="52180">MNDLEEEFHERALLAKSRRFFKKGSQRFSGAKATDETQCHKCGRKGHFVRDCFSKTSVPSYSSPFQNNIQPKFSSSSQQKPELRPTKDFETRYNKVKAKLALLSSNASTLKVLMTLADDENVAVGKESARNGKWVKISMRKCINEQIPNQKKRILGLDQLTKEPSSSRQTCLVFVKSSAKDTNVSIPAVEKTWLFEAKGFKLPNHDTGRILPAESQVKSTDRSVNVTNSSVTDYDSADEALVCSTPHPPLEKLAGAEPLSRPKTIKSILKFNSTFKAETLKGVTINEPTLAPANGNKNVSASKRNSAPAGKLKNVKPEDDIPLSVVMKEHLKSQGGTYLRSQTSRPLKPFPPCKHCGFNDHPFDNYVNYPICEICRSYDHDIKGHNRIISLIRGIKPRNPQQVIKSCETCSSNVRTTTDHNDIEWFKRGEVLQAKKAASSNATRLKTHTDAVVVGLLQEVLQLPRQST</sequence>
<dbReference type="Pfam" id="PF00098">
    <property type="entry name" value="zf-CCHC"/>
    <property type="match status" value="1"/>
</dbReference>
<reference evidence="4" key="2">
    <citation type="submission" date="2022-01" db="EMBL/GenBank/DDBJ databases">
        <authorList>
            <person name="Yamashiro T."/>
            <person name="Shiraishi A."/>
            <person name="Satake H."/>
            <person name="Nakayama K."/>
        </authorList>
    </citation>
    <scope>NUCLEOTIDE SEQUENCE</scope>
</reference>
<dbReference type="Gene3D" id="4.10.60.10">
    <property type="entry name" value="Zinc finger, CCHC-type"/>
    <property type="match status" value="1"/>
</dbReference>
<evidence type="ECO:0000256" key="1">
    <source>
        <dbReference type="PROSITE-ProRule" id="PRU00047"/>
    </source>
</evidence>
<feature type="region of interest" description="Disordered" evidence="2">
    <location>
        <begin position="289"/>
        <end position="316"/>
    </location>
</feature>
<dbReference type="InterPro" id="IPR036875">
    <property type="entry name" value="Znf_CCHC_sf"/>
</dbReference>
<reference evidence="4" key="1">
    <citation type="journal article" date="2022" name="Int. J. Mol. Sci.">
        <title>Draft Genome of Tanacetum Coccineum: Genomic Comparison of Closely Related Tanacetum-Family Plants.</title>
        <authorList>
            <person name="Yamashiro T."/>
            <person name="Shiraishi A."/>
            <person name="Nakayama K."/>
            <person name="Satake H."/>
        </authorList>
    </citation>
    <scope>NUCLEOTIDE SEQUENCE</scope>
</reference>
<feature type="domain" description="CCHC-type" evidence="3">
    <location>
        <begin position="39"/>
        <end position="52"/>
    </location>
</feature>
<keyword evidence="1" id="KW-0863">Zinc-finger</keyword>
<keyword evidence="1" id="KW-0862">Zinc</keyword>
<dbReference type="SUPFAM" id="SSF57756">
    <property type="entry name" value="Retrovirus zinc finger-like domains"/>
    <property type="match status" value="1"/>
</dbReference>
<evidence type="ECO:0000313" key="4">
    <source>
        <dbReference type="EMBL" id="GJT56864.1"/>
    </source>
</evidence>
<keyword evidence="1" id="KW-0479">Metal-binding</keyword>
<evidence type="ECO:0000313" key="5">
    <source>
        <dbReference type="Proteomes" id="UP001151760"/>
    </source>
</evidence>
<organism evidence="4 5">
    <name type="scientific">Tanacetum coccineum</name>
    <dbReference type="NCBI Taxonomy" id="301880"/>
    <lineage>
        <taxon>Eukaryota</taxon>
        <taxon>Viridiplantae</taxon>
        <taxon>Streptophyta</taxon>
        <taxon>Embryophyta</taxon>
        <taxon>Tracheophyta</taxon>
        <taxon>Spermatophyta</taxon>
        <taxon>Magnoliopsida</taxon>
        <taxon>eudicotyledons</taxon>
        <taxon>Gunneridae</taxon>
        <taxon>Pentapetalae</taxon>
        <taxon>asterids</taxon>
        <taxon>campanulids</taxon>
        <taxon>Asterales</taxon>
        <taxon>Asteraceae</taxon>
        <taxon>Asteroideae</taxon>
        <taxon>Anthemideae</taxon>
        <taxon>Anthemidinae</taxon>
        <taxon>Tanacetum</taxon>
    </lineage>
</organism>
<protein>
    <submittedName>
        <fullName evidence="4">Retrovirus-related pol polyprotein from transposon TNT 1-94</fullName>
    </submittedName>
</protein>
<name>A0ABQ5F0Y7_9ASTR</name>
<evidence type="ECO:0000259" key="3">
    <source>
        <dbReference type="PROSITE" id="PS50158"/>
    </source>
</evidence>
<dbReference type="Proteomes" id="UP001151760">
    <property type="component" value="Unassembled WGS sequence"/>
</dbReference>